<evidence type="ECO:0000259" key="2">
    <source>
        <dbReference type="Pfam" id="PF09850"/>
    </source>
</evidence>
<protein>
    <submittedName>
        <fullName evidence="3">Type VI secretion system, DotU protein</fullName>
    </submittedName>
</protein>
<sequence>MQTNRLEELIRPLILYMCDIYSFKLKHTEPNEDMIINDINIMLNQIKDKCYSNPMLAQEFSYIEKALVFFIDYTIKEGDFSFSKTWKNLSRKYNELSGDDKFFDILDETLEDPMGNDRVELLYIFMGLGFNGVYKNDLKKIDKKMKQCLGRLSEKLDINKTKISDIKYDELTEKKPKYSKNKILLFSYIAAFVAFFISLSLNYYVFDENIAYIMQSIDEAVDAVNASYNASSSSSLE</sequence>
<keyword evidence="1" id="KW-0812">Transmembrane</keyword>
<keyword evidence="1" id="KW-0472">Membrane</keyword>
<dbReference type="Proteomes" id="UP000201169">
    <property type="component" value="Chromosome"/>
</dbReference>
<organism evidence="3 4">
    <name type="scientific">Campylobacter avium LMG 24591</name>
    <dbReference type="NCBI Taxonomy" id="522484"/>
    <lineage>
        <taxon>Bacteria</taxon>
        <taxon>Pseudomonadati</taxon>
        <taxon>Campylobacterota</taxon>
        <taxon>Epsilonproteobacteria</taxon>
        <taxon>Campylobacterales</taxon>
        <taxon>Campylobacteraceae</taxon>
        <taxon>Campylobacter</taxon>
    </lineage>
</organism>
<accession>A0A222MWQ5</accession>
<evidence type="ECO:0000313" key="3">
    <source>
        <dbReference type="EMBL" id="ASQ30494.1"/>
    </source>
</evidence>
<gene>
    <name evidence="3" type="ORF">CAV_0830</name>
</gene>
<dbReference type="OrthoDB" id="7055969at2"/>
<dbReference type="Pfam" id="PF09850">
    <property type="entry name" value="DotU"/>
    <property type="match status" value="1"/>
</dbReference>
<keyword evidence="1" id="KW-1133">Transmembrane helix</keyword>
<evidence type="ECO:0000313" key="4">
    <source>
        <dbReference type="Proteomes" id="UP000201169"/>
    </source>
</evidence>
<keyword evidence="4" id="KW-1185">Reference proteome</keyword>
<dbReference type="EMBL" id="CP022347">
    <property type="protein sequence ID" value="ASQ30494.1"/>
    <property type="molecule type" value="Genomic_DNA"/>
</dbReference>
<evidence type="ECO:0000256" key="1">
    <source>
        <dbReference type="SAM" id="Phobius"/>
    </source>
</evidence>
<dbReference type="InterPro" id="IPR017732">
    <property type="entry name" value="T4/T6SS_DotU"/>
</dbReference>
<feature type="transmembrane region" description="Helical" evidence="1">
    <location>
        <begin position="183"/>
        <end position="206"/>
    </location>
</feature>
<reference evidence="3 4" key="1">
    <citation type="submission" date="2017-07" db="EMBL/GenBank/DDBJ databases">
        <title>Analysis of two Campylobacter avium genomes and identification of a novel hippuricase gene.</title>
        <authorList>
            <person name="Miller W.G."/>
            <person name="Chapman M.H."/>
            <person name="Yee E."/>
            <person name="Revez J."/>
            <person name="Bono J.L."/>
            <person name="Rossi M."/>
        </authorList>
    </citation>
    <scope>NUCLEOTIDE SEQUENCE [LARGE SCALE GENOMIC DNA]</scope>
    <source>
        <strain evidence="3 4">LMG 24591</strain>
    </source>
</reference>
<dbReference type="AlphaFoldDB" id="A0A222MWQ5"/>
<dbReference type="InterPro" id="IPR038522">
    <property type="entry name" value="T4/T6SS_DotU_sf"/>
</dbReference>
<dbReference type="KEGG" id="cavi:CAV_0830"/>
<dbReference type="Gene3D" id="1.25.40.590">
    <property type="entry name" value="Type IV / VI secretion system, DotU"/>
    <property type="match status" value="1"/>
</dbReference>
<name>A0A222MWQ5_9BACT</name>
<proteinExistence type="predicted"/>
<feature type="domain" description="Type IV / VI secretion system DotU" evidence="2">
    <location>
        <begin position="6"/>
        <end position="199"/>
    </location>
</feature>
<dbReference type="RefSeq" id="WP_094325251.1">
    <property type="nucleotide sequence ID" value="NZ_CP022347.1"/>
</dbReference>